<accession>A0ABD3G3U8</accession>
<organism evidence="2 3">
    <name type="scientific">Phytophthora oleae</name>
    <dbReference type="NCBI Taxonomy" id="2107226"/>
    <lineage>
        <taxon>Eukaryota</taxon>
        <taxon>Sar</taxon>
        <taxon>Stramenopiles</taxon>
        <taxon>Oomycota</taxon>
        <taxon>Peronosporomycetes</taxon>
        <taxon>Peronosporales</taxon>
        <taxon>Peronosporaceae</taxon>
        <taxon>Phytophthora</taxon>
    </lineage>
</organism>
<name>A0ABD3G3U8_9STRA</name>
<comment type="caution">
    <text evidence="2">The sequence shown here is derived from an EMBL/GenBank/DDBJ whole genome shotgun (WGS) entry which is preliminary data.</text>
</comment>
<evidence type="ECO:0008006" key="4">
    <source>
        <dbReference type="Google" id="ProtNLM"/>
    </source>
</evidence>
<gene>
    <name evidence="2" type="ORF">V7S43_001507</name>
</gene>
<dbReference type="AlphaFoldDB" id="A0ABD3G3U8"/>
<proteinExistence type="predicted"/>
<reference evidence="2 3" key="1">
    <citation type="submission" date="2024-09" db="EMBL/GenBank/DDBJ databases">
        <title>Genome sequencing and assembly of Phytophthora oleae, isolate VK10A, causative agent of rot of olive drupes.</title>
        <authorList>
            <person name="Conti Taguali S."/>
            <person name="Riolo M."/>
            <person name="La Spada F."/>
            <person name="Cacciola S.O."/>
            <person name="Dionisio G."/>
        </authorList>
    </citation>
    <scope>NUCLEOTIDE SEQUENCE [LARGE SCALE GENOMIC DNA]</scope>
    <source>
        <strain evidence="2 3">VK10A</strain>
    </source>
</reference>
<evidence type="ECO:0000256" key="1">
    <source>
        <dbReference type="SAM" id="Coils"/>
    </source>
</evidence>
<dbReference type="EMBL" id="JBIMZQ010000002">
    <property type="protein sequence ID" value="KAL3673817.1"/>
    <property type="molecule type" value="Genomic_DNA"/>
</dbReference>
<dbReference type="PANTHER" id="PTHR35796:SF3">
    <property type="entry name" value="BHLH DOMAIN-CONTAINING PROTEIN"/>
    <property type="match status" value="1"/>
</dbReference>
<dbReference type="Proteomes" id="UP001632037">
    <property type="component" value="Unassembled WGS sequence"/>
</dbReference>
<sequence length="442" mass="50367">MALCSDDDQTLEAALSFLDEFPFDEDGGISTKPQGEDAVTRGPSLLVASSMPELLLENEATKRRKTNERKKLLRKTGVYGDPNRARNARRLEIALLKDQIEKLQIDLETLQIQKNHSIRKKDTEKANTGELTTTIQIPSMWQAVADTQRRRREGSEVENVRLKLIIDRQRKVADNLRSLLKKRANQLASECTSFMDVNSPKPPLLHVLDFRGDVSDFEALFRLNEAAYREVDTIFADNGLANMVVSPSDVHIREGVGGKYLELFANKLLPFSLKDTTEAAWDHFKGTKKHSSNGSIYEKAAKNLDEPYTIIEEFTKELYSDNSRADIKVKQVVRRYVEKDQDVVIWISHVSPTEIKHKMLRGLTYHLRGYALTKRSSASTSERELSQLQFCSLISLDQAKYDPANARILINFLIGNTVQNIRNHQTRIESVLVDQALREHMQ</sequence>
<feature type="coiled-coil region" evidence="1">
    <location>
        <begin position="93"/>
        <end position="120"/>
    </location>
</feature>
<evidence type="ECO:0000313" key="3">
    <source>
        <dbReference type="Proteomes" id="UP001632037"/>
    </source>
</evidence>
<keyword evidence="1" id="KW-0175">Coiled coil</keyword>
<evidence type="ECO:0000313" key="2">
    <source>
        <dbReference type="EMBL" id="KAL3673817.1"/>
    </source>
</evidence>
<keyword evidence="3" id="KW-1185">Reference proteome</keyword>
<dbReference type="PANTHER" id="PTHR35796">
    <property type="entry name" value="HYPOTHETICAL CYTOSOLIC PROTEIN"/>
    <property type="match status" value="1"/>
</dbReference>
<protein>
    <recommendedName>
        <fullName evidence="4">M96 mating-specific protein family</fullName>
    </recommendedName>
</protein>